<keyword evidence="13" id="KW-1185">Reference proteome</keyword>
<evidence type="ECO:0000256" key="10">
    <source>
        <dbReference type="RuleBase" id="RU366002"/>
    </source>
</evidence>
<comment type="function">
    <text evidence="10">Na(+)/H(+) antiporter that extrudes sodium in exchange for external protons.</text>
</comment>
<feature type="transmembrane region" description="Helical" evidence="10">
    <location>
        <begin position="297"/>
        <end position="318"/>
    </location>
</feature>
<dbReference type="NCBIfam" id="TIGR00831">
    <property type="entry name" value="a_cpa1"/>
    <property type="match status" value="1"/>
</dbReference>
<dbReference type="Pfam" id="PF02148">
    <property type="entry name" value="zf-UBP"/>
    <property type="match status" value="1"/>
</dbReference>
<feature type="transmembrane region" description="Helical" evidence="10">
    <location>
        <begin position="107"/>
        <end position="133"/>
    </location>
</feature>
<evidence type="ECO:0000313" key="13">
    <source>
        <dbReference type="Proteomes" id="UP000662200"/>
    </source>
</evidence>
<dbReference type="InterPro" id="IPR018422">
    <property type="entry name" value="Cation/H_exchanger_CPA1"/>
</dbReference>
<feature type="transmembrane region" description="Helical" evidence="10">
    <location>
        <begin position="375"/>
        <end position="398"/>
    </location>
</feature>
<evidence type="ECO:0000256" key="8">
    <source>
        <dbReference type="ARBA" id="ARBA00023136"/>
    </source>
</evidence>
<protein>
    <submittedName>
        <fullName evidence="12">Na+/H+ antiporter</fullName>
    </submittedName>
</protein>
<keyword evidence="8 10" id="KW-0472">Membrane</keyword>
<dbReference type="InterPro" id="IPR013083">
    <property type="entry name" value="Znf_RING/FYVE/PHD"/>
</dbReference>
<dbReference type="PANTHER" id="PTHR10110:SF86">
    <property type="entry name" value="SODIUM_HYDROGEN EXCHANGER 7"/>
    <property type="match status" value="1"/>
</dbReference>
<evidence type="ECO:0000256" key="2">
    <source>
        <dbReference type="ARBA" id="ARBA00022448"/>
    </source>
</evidence>
<evidence type="ECO:0000313" key="12">
    <source>
        <dbReference type="EMBL" id="GGK34105.1"/>
    </source>
</evidence>
<feature type="transmembrane region" description="Helical" evidence="10">
    <location>
        <begin position="181"/>
        <end position="203"/>
    </location>
</feature>
<organism evidence="12 13">
    <name type="scientific">Pilimelia terevasa</name>
    <dbReference type="NCBI Taxonomy" id="53372"/>
    <lineage>
        <taxon>Bacteria</taxon>
        <taxon>Bacillati</taxon>
        <taxon>Actinomycetota</taxon>
        <taxon>Actinomycetes</taxon>
        <taxon>Micromonosporales</taxon>
        <taxon>Micromonosporaceae</taxon>
        <taxon>Pilimelia</taxon>
    </lineage>
</organism>
<keyword evidence="9 10" id="KW-0739">Sodium transport</keyword>
<dbReference type="InterPro" id="IPR006153">
    <property type="entry name" value="Cation/H_exchanger_TM"/>
</dbReference>
<reference evidence="12" key="1">
    <citation type="journal article" date="2014" name="Int. J. Syst. Evol. Microbiol.">
        <title>Complete genome sequence of Corynebacterium casei LMG S-19264T (=DSM 44701T), isolated from a smear-ripened cheese.</title>
        <authorList>
            <consortium name="US DOE Joint Genome Institute (JGI-PGF)"/>
            <person name="Walter F."/>
            <person name="Albersmeier A."/>
            <person name="Kalinowski J."/>
            <person name="Ruckert C."/>
        </authorList>
    </citation>
    <scope>NUCLEOTIDE SEQUENCE</scope>
    <source>
        <strain evidence="12">JCM 3091</strain>
    </source>
</reference>
<dbReference type="InterPro" id="IPR004705">
    <property type="entry name" value="Cation/H_exchanger_CPA1_bac"/>
</dbReference>
<sequence>MTAYAEVVLLVAIVVVVSALARRIGVLAPIALVLVGLAISLAVPWQVQISETFVLVGVLPPLLYVAALQMSVPAFRFNLRPILLLAVGLVAFTMLAVGLVLHLLLPALPLSLCFAFGAVVAPPDAVAATAVARRIGLPRRVVTILEGESLLNDATALVLFRVTAAAAAGAAAGPWHIAGEFVRAAGGGVLVGLAGALVAGLLHRRTTDPLLANALSLLTPFAVALAAEAIHASAVVAVVVTGLYLGHRLVTLQPAASRLQTQAFWSLASFLLEGAVFLLVGLQLADVVRNLDTPTGTVVALTAAVVGTVIATRVLWLFPATYLTRLVPSVRRRDPAPPLAGPAVIAWAGMRGVVTLATALALPPVLAAGPYPRDLLIWLAFATIVATLVIHGTTLPAVARRLRLPPDDPTEDLLAEAAVQHQASEAARRRLEELAPDVPPEVAARLHQLTELRSNRVWERLGDTQETPSQAYARVRLAMLGAEREVFRRARDQGRIAEEVMAGAQYAMDLEESMLLPRGAPPERAPAVPDAPATCAHLRAHPAGPDPVDVAGCADCRALDRTDWVHLRRCLTCGHVACCDSSPLRHAQAHFAGTGHPVIRSAEPGESWRWCWPHHLLG</sequence>
<proteinExistence type="inferred from homology"/>
<keyword evidence="10" id="KW-0050">Antiport</keyword>
<feature type="domain" description="UBP-type" evidence="11">
    <location>
        <begin position="533"/>
        <end position="618"/>
    </location>
</feature>
<keyword evidence="7 10" id="KW-0406">Ion transport</keyword>
<dbReference type="GO" id="GO:0015386">
    <property type="term" value="F:potassium:proton antiporter activity"/>
    <property type="evidence" value="ECO:0007669"/>
    <property type="project" value="TreeGrafter"/>
</dbReference>
<comment type="subcellular location">
    <subcellularLocation>
        <location evidence="1 10">Cell membrane</location>
        <topology evidence="1 10">Multi-pass membrane protein</topology>
    </subcellularLocation>
</comment>
<dbReference type="GO" id="GO:0008270">
    <property type="term" value="F:zinc ion binding"/>
    <property type="evidence" value="ECO:0007669"/>
    <property type="project" value="InterPro"/>
</dbReference>
<dbReference type="GO" id="GO:0005886">
    <property type="term" value="C:plasma membrane"/>
    <property type="evidence" value="ECO:0007669"/>
    <property type="project" value="UniProtKB-SubCell"/>
</dbReference>
<evidence type="ECO:0000256" key="7">
    <source>
        <dbReference type="ARBA" id="ARBA00023065"/>
    </source>
</evidence>
<dbReference type="Proteomes" id="UP000662200">
    <property type="component" value="Unassembled WGS sequence"/>
</dbReference>
<dbReference type="Gene3D" id="6.10.140.1330">
    <property type="match status" value="1"/>
</dbReference>
<evidence type="ECO:0000256" key="1">
    <source>
        <dbReference type="ARBA" id="ARBA00004651"/>
    </source>
</evidence>
<evidence type="ECO:0000256" key="5">
    <source>
        <dbReference type="ARBA" id="ARBA00022989"/>
    </source>
</evidence>
<reference evidence="12" key="2">
    <citation type="submission" date="2020-09" db="EMBL/GenBank/DDBJ databases">
        <authorList>
            <person name="Sun Q."/>
            <person name="Ohkuma M."/>
        </authorList>
    </citation>
    <scope>NUCLEOTIDE SEQUENCE</scope>
    <source>
        <strain evidence="12">JCM 3091</strain>
    </source>
</reference>
<dbReference type="PROSITE" id="PS50271">
    <property type="entry name" value="ZF_UBP"/>
    <property type="match status" value="1"/>
</dbReference>
<feature type="transmembrane region" description="Helical" evidence="10">
    <location>
        <begin position="339"/>
        <end position="363"/>
    </location>
</feature>
<dbReference type="Pfam" id="PF00999">
    <property type="entry name" value="Na_H_Exchanger"/>
    <property type="match status" value="1"/>
</dbReference>
<keyword evidence="4 10" id="KW-0812">Transmembrane</keyword>
<dbReference type="SUPFAM" id="SSF57850">
    <property type="entry name" value="RING/U-box"/>
    <property type="match status" value="1"/>
</dbReference>
<evidence type="ECO:0000259" key="11">
    <source>
        <dbReference type="PROSITE" id="PS50271"/>
    </source>
</evidence>
<comment type="caution">
    <text evidence="10">Lacks conserved residue(s) required for the propagation of feature annotation.</text>
</comment>
<comment type="similarity">
    <text evidence="10">Belongs to the monovalent cation:proton antiporter 1 (CPA1) transporter (TC 2.A.36) family.</text>
</comment>
<feature type="transmembrane region" description="Helical" evidence="10">
    <location>
        <begin position="6"/>
        <end position="21"/>
    </location>
</feature>
<dbReference type="EMBL" id="BMQC01000009">
    <property type="protein sequence ID" value="GGK34105.1"/>
    <property type="molecule type" value="Genomic_DNA"/>
</dbReference>
<gene>
    <name evidence="12" type="ORF">GCM10010124_28380</name>
</gene>
<feature type="transmembrane region" description="Helical" evidence="10">
    <location>
        <begin position="233"/>
        <end position="251"/>
    </location>
</feature>
<feature type="transmembrane region" description="Helical" evidence="10">
    <location>
        <begin position="154"/>
        <end position="175"/>
    </location>
</feature>
<dbReference type="GO" id="GO:0015385">
    <property type="term" value="F:sodium:proton antiporter activity"/>
    <property type="evidence" value="ECO:0007669"/>
    <property type="project" value="InterPro"/>
</dbReference>
<name>A0A8J3BN01_9ACTN</name>
<evidence type="ECO:0000256" key="3">
    <source>
        <dbReference type="ARBA" id="ARBA00022475"/>
    </source>
</evidence>
<dbReference type="GO" id="GO:0051453">
    <property type="term" value="P:regulation of intracellular pH"/>
    <property type="evidence" value="ECO:0007669"/>
    <property type="project" value="TreeGrafter"/>
</dbReference>
<keyword evidence="6 10" id="KW-0915">Sodium</keyword>
<evidence type="ECO:0000256" key="6">
    <source>
        <dbReference type="ARBA" id="ARBA00023053"/>
    </source>
</evidence>
<evidence type="ECO:0000256" key="4">
    <source>
        <dbReference type="ARBA" id="ARBA00022692"/>
    </source>
</evidence>
<dbReference type="GO" id="GO:0098719">
    <property type="term" value="P:sodium ion import across plasma membrane"/>
    <property type="evidence" value="ECO:0007669"/>
    <property type="project" value="TreeGrafter"/>
</dbReference>
<feature type="transmembrane region" description="Helical" evidence="10">
    <location>
        <begin position="26"/>
        <end position="47"/>
    </location>
</feature>
<dbReference type="Gene3D" id="3.30.40.10">
    <property type="entry name" value="Zinc/RING finger domain, C3HC4 (zinc finger)"/>
    <property type="match status" value="1"/>
</dbReference>
<feature type="transmembrane region" description="Helical" evidence="10">
    <location>
        <begin position="82"/>
        <end position="101"/>
    </location>
</feature>
<dbReference type="RefSeq" id="WP_189114791.1">
    <property type="nucleotide sequence ID" value="NZ_BMQC01000009.1"/>
</dbReference>
<keyword evidence="2 10" id="KW-0813">Transport</keyword>
<keyword evidence="3 10" id="KW-1003">Cell membrane</keyword>
<feature type="transmembrane region" description="Helical" evidence="10">
    <location>
        <begin position="263"/>
        <end position="285"/>
    </location>
</feature>
<accession>A0A8J3BN01</accession>
<keyword evidence="5 10" id="KW-1133">Transmembrane helix</keyword>
<evidence type="ECO:0000256" key="9">
    <source>
        <dbReference type="ARBA" id="ARBA00023201"/>
    </source>
</evidence>
<dbReference type="InterPro" id="IPR001607">
    <property type="entry name" value="Znf_UBP"/>
</dbReference>
<dbReference type="AlphaFoldDB" id="A0A8J3BN01"/>
<comment type="caution">
    <text evidence="12">The sequence shown here is derived from an EMBL/GenBank/DDBJ whole genome shotgun (WGS) entry which is preliminary data.</text>
</comment>
<feature type="transmembrane region" description="Helical" evidence="10">
    <location>
        <begin position="53"/>
        <end position="75"/>
    </location>
</feature>
<feature type="transmembrane region" description="Helical" evidence="10">
    <location>
        <begin position="210"/>
        <end position="227"/>
    </location>
</feature>
<dbReference type="PANTHER" id="PTHR10110">
    <property type="entry name" value="SODIUM/HYDROGEN EXCHANGER"/>
    <property type="match status" value="1"/>
</dbReference>